<evidence type="ECO:0000313" key="2">
    <source>
        <dbReference type="EMBL" id="MTH61586.1"/>
    </source>
</evidence>
<evidence type="ECO:0000313" key="3">
    <source>
        <dbReference type="Proteomes" id="UP000449846"/>
    </source>
</evidence>
<keyword evidence="3" id="KW-1185">Reference proteome</keyword>
<proteinExistence type="predicted"/>
<dbReference type="SUPFAM" id="SSF48452">
    <property type="entry name" value="TPR-like"/>
    <property type="match status" value="2"/>
</dbReference>
<dbReference type="AlphaFoldDB" id="A0A844HP06"/>
<reference evidence="2 3" key="1">
    <citation type="submission" date="2019-11" db="EMBL/GenBank/DDBJ databases">
        <authorList>
            <person name="Dong K."/>
        </authorList>
    </citation>
    <scope>NUCLEOTIDE SEQUENCE [LARGE SCALE GENOMIC DNA]</scope>
    <source>
        <strain evidence="2 3">NBRC 112902</strain>
    </source>
</reference>
<gene>
    <name evidence="2" type="ORF">GL300_20435</name>
</gene>
<dbReference type="InterPro" id="IPR019734">
    <property type="entry name" value="TPR_rpt"/>
</dbReference>
<dbReference type="OrthoDB" id="54411at2"/>
<comment type="caution">
    <text evidence="2">The sequence shown here is derived from an EMBL/GenBank/DDBJ whole genome shotgun (WGS) entry which is preliminary data.</text>
</comment>
<dbReference type="InterPro" id="IPR051677">
    <property type="entry name" value="AfsR-DnrI-RedD_regulator"/>
</dbReference>
<dbReference type="SMART" id="SM00028">
    <property type="entry name" value="TPR"/>
    <property type="match status" value="3"/>
</dbReference>
<accession>A0A844HP06</accession>
<feature type="domain" description="Bacterial transcriptional activator" evidence="1">
    <location>
        <begin position="175"/>
        <end position="312"/>
    </location>
</feature>
<dbReference type="Gene3D" id="3.40.50.10610">
    <property type="entry name" value="ABC-type transport auxiliary lipoprotein component"/>
    <property type="match status" value="1"/>
</dbReference>
<dbReference type="PANTHER" id="PTHR35807">
    <property type="entry name" value="TRANSCRIPTIONAL REGULATOR REDD-RELATED"/>
    <property type="match status" value="1"/>
</dbReference>
<dbReference type="EMBL" id="WMIG01000017">
    <property type="protein sequence ID" value="MTH61586.1"/>
    <property type="molecule type" value="Genomic_DNA"/>
</dbReference>
<dbReference type="InterPro" id="IPR005158">
    <property type="entry name" value="BTAD"/>
</dbReference>
<protein>
    <submittedName>
        <fullName evidence="2">Adenylate cyclase</fullName>
    </submittedName>
</protein>
<dbReference type="Gene3D" id="1.25.40.10">
    <property type="entry name" value="Tetratricopeptide repeat domain"/>
    <property type="match status" value="2"/>
</dbReference>
<dbReference type="InterPro" id="IPR011990">
    <property type="entry name" value="TPR-like_helical_dom_sf"/>
</dbReference>
<dbReference type="SMART" id="SM01043">
    <property type="entry name" value="BTAD"/>
    <property type="match status" value="1"/>
</dbReference>
<sequence length="717" mass="77731">MRGFIRAVLSVRLVPMPLSQARVIPAVKRGGESVKPAVNRGTVARLWHWQAPRSRTIIEVDPNIAGLRHARPRPSRQPRRRPAADLAGGICRADKWAGVGLAHDQGTPAAAYLGVSPGRLHPRGRLCGLFWEDRAEEQARGSLRNALSHIRAALGEAAVIGNREAVGLPAGGVASDLARLEALAQTGGADPREVPALTGTFLDGIEAEGVLLGDWLDFERSRCRSLSQTLLERMATELAARGDMPTAIDLAKRLVALDPFREASQRQLIRLLADSGDSAMALAQFHNCRDLLRHELGIAPSAQTRALAEELVGEPPSAPETQGDVQLSVAVLPFSDADGDADGRFLAEGIADDITTELTRHRDILVIARQSSFQFHGSHPGEAAQSLGARHILTGTVRRRGELVSLSVRLLDAATGRNLWAERHERPYAQLFAMQDAVVAQILAGVDAEMRQSERERAARRPPSDLDAWELFHRGMWHAYRFQPDEAERARKIFTRAASLAPDFALPLAGLAYIGLVGITWRMVPDPQAVLAQAIAHGRAAVEVDPTSPFAQVVLGRLLTYAGQLPAAFDHLRLARDLNPSYASTYYGLATAHLWAGEPEAALANAQQAQRFSPRDPLAAMFLTVQSFAHVMLGQPDIAEELARRAIDMLPREIWSRLALTFALVEQGRTDAARQVIATAARELPGVSLEGIRPISAGVTPEFRDRVLAALTAAGLN</sequence>
<name>A0A844HP06_9RHOB</name>
<dbReference type="Proteomes" id="UP000449846">
    <property type="component" value="Unassembled WGS sequence"/>
</dbReference>
<dbReference type="Pfam" id="PF03704">
    <property type="entry name" value="BTAD"/>
    <property type="match status" value="1"/>
</dbReference>
<evidence type="ECO:0000259" key="1">
    <source>
        <dbReference type="SMART" id="SM01043"/>
    </source>
</evidence>
<organism evidence="2 3">
    <name type="scientific">Paracoccus litorisediminis</name>
    <dbReference type="NCBI Taxonomy" id="2006130"/>
    <lineage>
        <taxon>Bacteria</taxon>
        <taxon>Pseudomonadati</taxon>
        <taxon>Pseudomonadota</taxon>
        <taxon>Alphaproteobacteria</taxon>
        <taxon>Rhodobacterales</taxon>
        <taxon>Paracoccaceae</taxon>
        <taxon>Paracoccus</taxon>
    </lineage>
</organism>